<organism evidence="1">
    <name type="scientific">uncultured crenarchaeote 57a5</name>
    <dbReference type="NCBI Taxonomy" id="684058"/>
    <lineage>
        <taxon>Archaea</taxon>
        <taxon>Thermoproteota</taxon>
        <taxon>environmental samples</taxon>
    </lineage>
</organism>
<name>D4N740_9CREN</name>
<reference evidence="1" key="1">
    <citation type="journal article" date="2010" name="Environ. Microbiol.">
        <title>Homologues of nitrite reductases in ammonia-oxidizing archaea: diversity and genomic context.</title>
        <authorList>
            <person name="Bartossek R."/>
            <person name="Nicol G.W."/>
            <person name="Lanzen A."/>
            <person name="Klenk H.P."/>
            <person name="Schleper C."/>
        </authorList>
    </citation>
    <scope>NUCLEOTIDE SEQUENCE</scope>
</reference>
<dbReference type="AlphaFoldDB" id="D4N740"/>
<sequence>MDYSKLCESIFNLNNDVRYVAVIDDAGLPIAGGMRGGIDSIMDENNEELYLTHTALRKSMRERFDNSMGRSRFAYVEREKISILTFYMNKYILLVTMEPNINSHTSIDIAEDILEMINGKNQ</sequence>
<evidence type="ECO:0000313" key="1">
    <source>
        <dbReference type="EMBL" id="ACY24526.1"/>
    </source>
</evidence>
<dbReference type="InterPro" id="IPR046600">
    <property type="entry name" value="DUF6659"/>
</dbReference>
<accession>D4N740</accession>
<proteinExistence type="predicted"/>
<dbReference type="Pfam" id="PF20364">
    <property type="entry name" value="DUF6659"/>
    <property type="match status" value="1"/>
</dbReference>
<dbReference type="EMBL" id="GU059107">
    <property type="protein sequence ID" value="ACY24526.1"/>
    <property type="molecule type" value="Genomic_DNA"/>
</dbReference>
<protein>
    <submittedName>
        <fullName evidence="1">Uncharacterized conserved protein</fullName>
    </submittedName>
</protein>
<gene>
    <name evidence="1" type="ORF">57a5orf33</name>
</gene>